<organism evidence="2 3">
    <name type="scientific">Jiangella aurantiaca</name>
    <dbReference type="NCBI Taxonomy" id="2530373"/>
    <lineage>
        <taxon>Bacteria</taxon>
        <taxon>Bacillati</taxon>
        <taxon>Actinomycetota</taxon>
        <taxon>Actinomycetes</taxon>
        <taxon>Jiangellales</taxon>
        <taxon>Jiangellaceae</taxon>
        <taxon>Jiangella</taxon>
    </lineage>
</organism>
<keyword evidence="2" id="KW-0489">Methyltransferase</keyword>
<dbReference type="Gene3D" id="3.40.50.150">
    <property type="entry name" value="Vaccinia Virus protein VP39"/>
    <property type="match status" value="1"/>
</dbReference>
<gene>
    <name evidence="2" type="ORF">E1262_03330</name>
</gene>
<dbReference type="Proteomes" id="UP000295217">
    <property type="component" value="Unassembled WGS sequence"/>
</dbReference>
<dbReference type="RefSeq" id="WP_132101614.1">
    <property type="nucleotide sequence ID" value="NZ_SMLB01000003.1"/>
</dbReference>
<dbReference type="GO" id="GO:0008168">
    <property type="term" value="F:methyltransferase activity"/>
    <property type="evidence" value="ECO:0007669"/>
    <property type="project" value="UniProtKB-KW"/>
</dbReference>
<dbReference type="AlphaFoldDB" id="A0A4R5AIJ6"/>
<reference evidence="2 3" key="1">
    <citation type="submission" date="2019-02" db="EMBL/GenBank/DDBJ databases">
        <title>Draft genome sequences of novel Actinobacteria.</title>
        <authorList>
            <person name="Sahin N."/>
            <person name="Ay H."/>
            <person name="Saygin H."/>
        </authorList>
    </citation>
    <scope>NUCLEOTIDE SEQUENCE [LARGE SCALE GENOMIC DNA]</scope>
    <source>
        <strain evidence="2 3">8K307</strain>
    </source>
</reference>
<dbReference type="GO" id="GO:0003676">
    <property type="term" value="F:nucleic acid binding"/>
    <property type="evidence" value="ECO:0007669"/>
    <property type="project" value="InterPro"/>
</dbReference>
<dbReference type="EMBL" id="SMLB01000003">
    <property type="protein sequence ID" value="TDD72351.1"/>
    <property type="molecule type" value="Genomic_DNA"/>
</dbReference>
<evidence type="ECO:0000313" key="3">
    <source>
        <dbReference type="Proteomes" id="UP000295217"/>
    </source>
</evidence>
<evidence type="ECO:0000259" key="1">
    <source>
        <dbReference type="Pfam" id="PF01861"/>
    </source>
</evidence>
<dbReference type="InterPro" id="IPR051720">
    <property type="entry name" value="rRNA_MeTrfase/Polyamine_Synth"/>
</dbReference>
<dbReference type="InterPro" id="IPR002052">
    <property type="entry name" value="DNA_methylase_N6_adenine_CS"/>
</dbReference>
<feature type="domain" description="N(4)-bis(aminopropyl)spermidine synthase C-terminal" evidence="1">
    <location>
        <begin position="109"/>
        <end position="297"/>
    </location>
</feature>
<protein>
    <submittedName>
        <fullName evidence="2">Putative methyltransferase</fullName>
    </submittedName>
</protein>
<keyword evidence="3" id="KW-1185">Reference proteome</keyword>
<accession>A0A4R5AIJ6</accession>
<dbReference type="OrthoDB" id="7593728at2"/>
<dbReference type="InterPro" id="IPR029063">
    <property type="entry name" value="SAM-dependent_MTases_sf"/>
</dbReference>
<dbReference type="SUPFAM" id="SSF53335">
    <property type="entry name" value="S-adenosyl-L-methionine-dependent methyltransferases"/>
    <property type="match status" value="1"/>
</dbReference>
<comment type="caution">
    <text evidence="2">The sequence shown here is derived from an EMBL/GenBank/DDBJ whole genome shotgun (WGS) entry which is preliminary data.</text>
</comment>
<dbReference type="GO" id="GO:0006596">
    <property type="term" value="P:polyamine biosynthetic process"/>
    <property type="evidence" value="ECO:0007669"/>
    <property type="project" value="TreeGrafter"/>
</dbReference>
<dbReference type="PANTHER" id="PTHR23290">
    <property type="entry name" value="RRNA N6-ADENOSINE-METHYLTRANSFERASE METTL5"/>
    <property type="match status" value="1"/>
</dbReference>
<evidence type="ECO:0000313" key="2">
    <source>
        <dbReference type="EMBL" id="TDD72351.1"/>
    </source>
</evidence>
<sequence>MEPSRSTDTTDRVADLVSGLGVAARPLREALAALVAGPVTLDDLIRRFAVPRRLLERLLDALSGDLETTGGHHTVRTGARTAYRKRFALDRLDRLALPGPTDAPSVAGDMARRIADVVAGAPKAVQALDHVPATPVTALRRALWLDGTFDLDDATLVCIGDHDLTSIAMCLVNPRVRVVVADIDEDLLAYVDQQAAALDLPILTAYADFRAGLPSAAREVGDLVFTDPPYTPEGVRLFLTRGLESLRDRRNGRLVMAYGHGRHQPALGLKVQREIVGLSLATEAILPHFNRYVGAQAIGSASDLYVCQPTAATWKSLPRAAQEAVTIYTHGPQSLEGGRPDARDVMTALLDAAAGPQELEVGAVVALQRPSGSGGAPTGIALADVFAGRAAAAIPNARTSAVAVHLVGDPNTWLLRTLLALDVERLALAVQNTHPAVTSQAGQQELQRLVGAKWRLRFRRSTPDSRHAIVEAVAVPADGLPPADIARRFLLDNAHRRLGTAAREALVKASRRLDDAPLTKNEARLLVDESGVPPRVLETPLIELPVHRLASVLDAVGEVAAAERPAN</sequence>
<dbReference type="InterPro" id="IPR002723">
    <property type="entry name" value="BpsA_C"/>
</dbReference>
<dbReference type="GO" id="GO:0032259">
    <property type="term" value="P:methylation"/>
    <property type="evidence" value="ECO:0007669"/>
    <property type="project" value="UniProtKB-KW"/>
</dbReference>
<dbReference type="Pfam" id="PF01861">
    <property type="entry name" value="BpsA_C"/>
    <property type="match status" value="1"/>
</dbReference>
<proteinExistence type="predicted"/>
<dbReference type="PROSITE" id="PS00092">
    <property type="entry name" value="N6_MTASE"/>
    <property type="match status" value="1"/>
</dbReference>
<name>A0A4R5AIJ6_9ACTN</name>
<dbReference type="PANTHER" id="PTHR23290:SF0">
    <property type="entry name" value="RRNA N6-ADENOSINE-METHYLTRANSFERASE METTL5"/>
    <property type="match status" value="1"/>
</dbReference>
<keyword evidence="2" id="KW-0808">Transferase</keyword>